<dbReference type="SUPFAM" id="SSF53613">
    <property type="entry name" value="Ribokinase-like"/>
    <property type="match status" value="1"/>
</dbReference>
<comment type="similarity">
    <text evidence="1">Belongs to the carbohydrate kinase pfkB family.</text>
</comment>
<evidence type="ECO:0000256" key="5">
    <source>
        <dbReference type="ARBA" id="ARBA00022723"/>
    </source>
</evidence>
<comment type="caution">
    <text evidence="12">Lacks conserved residue(s) required for the propagation of feature annotation.</text>
</comment>
<dbReference type="Pfam" id="PF00294">
    <property type="entry name" value="PfkB"/>
    <property type="match status" value="1"/>
</dbReference>
<evidence type="ECO:0000256" key="7">
    <source>
        <dbReference type="ARBA" id="ARBA00022777"/>
    </source>
</evidence>
<keyword evidence="6 12" id="KW-0547">Nucleotide-binding</keyword>
<dbReference type="CDD" id="cd01174">
    <property type="entry name" value="ribokinase"/>
    <property type="match status" value="1"/>
</dbReference>
<feature type="binding site" evidence="12">
    <location>
        <position position="303"/>
    </location>
    <ligand>
        <name>K(+)</name>
        <dbReference type="ChEBI" id="CHEBI:29103"/>
    </ligand>
</feature>
<comment type="cofactor">
    <cofactor evidence="12">
        <name>Mg(2+)</name>
        <dbReference type="ChEBI" id="CHEBI:18420"/>
    </cofactor>
    <text evidence="12">Requires a divalent cation, most likely magnesium in vivo, as an electrophilic catalyst to aid phosphoryl group transfer. It is the chelate of the metal and the nucleotide that is the actual substrate.</text>
</comment>
<proteinExistence type="inferred from homology"/>
<comment type="function">
    <text evidence="12">Catalyzes the phosphorylation of ribose at O-5 in a reaction requiring ATP and magnesium. The resulting D-ribose-5-phosphate can then be used either for sythesis of nucleotides, histidine, and tryptophan, or as a component of the pentose phosphate pathway.</text>
</comment>
<comment type="pathway">
    <text evidence="12">Carbohydrate metabolism; D-ribose degradation; D-ribose 5-phosphate from beta-D-ribopyranose: step 2/2.</text>
</comment>
<name>A0ABP7MS19_9MICO</name>
<keyword evidence="8 12" id="KW-0067">ATP-binding</keyword>
<evidence type="ECO:0000256" key="12">
    <source>
        <dbReference type="HAMAP-Rule" id="MF_01987"/>
    </source>
</evidence>
<feature type="binding site" evidence="12">
    <location>
        <position position="305"/>
    </location>
    <ligand>
        <name>K(+)</name>
        <dbReference type="ChEBI" id="CHEBI:29103"/>
    </ligand>
</feature>
<comment type="activity regulation">
    <text evidence="12">Activated by a monovalent cation that binds near, but not in, the active site. The most likely occupant of the site in vivo is potassium. Ion binding induces a conformational change that may alter substrate affinity.</text>
</comment>
<dbReference type="PANTHER" id="PTHR10584:SF166">
    <property type="entry name" value="RIBOKINASE"/>
    <property type="match status" value="1"/>
</dbReference>
<feature type="binding site" evidence="12">
    <location>
        <position position="199"/>
    </location>
    <ligand>
        <name>ATP</name>
        <dbReference type="ChEBI" id="CHEBI:30616"/>
    </ligand>
</feature>
<keyword evidence="11 12" id="KW-0119">Carbohydrate metabolism</keyword>
<feature type="binding site" evidence="12">
    <location>
        <position position="158"/>
    </location>
    <ligand>
        <name>substrate</name>
    </ligand>
</feature>
<comment type="subunit">
    <text evidence="12">Homodimer.</text>
</comment>
<dbReference type="InterPro" id="IPR002173">
    <property type="entry name" value="Carboh/pur_kinase_PfkB_CS"/>
</dbReference>
<comment type="subcellular location">
    <subcellularLocation>
        <location evidence="12">Cytoplasm</location>
    </subcellularLocation>
</comment>
<dbReference type="PANTHER" id="PTHR10584">
    <property type="entry name" value="SUGAR KINASE"/>
    <property type="match status" value="1"/>
</dbReference>
<feature type="binding site" evidence="12">
    <location>
        <position position="266"/>
    </location>
    <ligand>
        <name>K(+)</name>
        <dbReference type="ChEBI" id="CHEBI:29103"/>
    </ligand>
</feature>
<dbReference type="InterPro" id="IPR029056">
    <property type="entry name" value="Ribokinase-like"/>
</dbReference>
<gene>
    <name evidence="12" type="primary">rbsK</name>
    <name evidence="14" type="ORF">GCM10022383_04900</name>
</gene>
<evidence type="ECO:0000256" key="1">
    <source>
        <dbReference type="ARBA" id="ARBA00005380"/>
    </source>
</evidence>
<keyword evidence="9 12" id="KW-0460">Magnesium</keyword>
<dbReference type="Proteomes" id="UP001501591">
    <property type="component" value="Unassembled WGS sequence"/>
</dbReference>
<evidence type="ECO:0000256" key="8">
    <source>
        <dbReference type="ARBA" id="ARBA00022840"/>
    </source>
</evidence>
<dbReference type="HAMAP" id="MF_01987">
    <property type="entry name" value="Ribokinase"/>
    <property type="match status" value="1"/>
</dbReference>
<sequence length="332" mass="33168">MTTQSRDRAGSVEEVPSGSAGGVCVVGSINVDEIVVVPRHPLPGETLLATSSTVAPGGKGANQAVAAARLGARVGMIGAVGDDGRARTALSLLAGAGVDLTDVVPVDGPTGIARITVDDVGENTIIVVPGANARVDDALVAARSASIARAAVVVLQGEIPVDASACAARLATGRVLLNLAPVIGVPGDLLQAADPLVVNEHEARLLLADVAGRTDPDADDGRIAVLLQEQGARSVVLTLGARGALCVDDDGVTTIASPRVDAVDTSGAGDAFVGALAMRLADGDELRTAVRFAVRVGAFAVGSAGTQPSYPWAGDELPSAAAENLPLRTEVL</sequence>
<comment type="caution">
    <text evidence="14">The sequence shown here is derived from an EMBL/GenBank/DDBJ whole genome shotgun (WGS) entry which is preliminary data.</text>
</comment>
<evidence type="ECO:0000256" key="3">
    <source>
        <dbReference type="ARBA" id="ARBA00016943"/>
    </source>
</evidence>
<keyword evidence="7 12" id="KW-0418">Kinase</keyword>
<feature type="binding site" evidence="12">
    <location>
        <begin position="58"/>
        <end position="62"/>
    </location>
    <ligand>
        <name>substrate</name>
    </ligand>
</feature>
<comment type="catalytic activity">
    <reaction evidence="12">
        <text>D-ribose + ATP = D-ribose 5-phosphate + ADP + H(+)</text>
        <dbReference type="Rhea" id="RHEA:13697"/>
        <dbReference type="ChEBI" id="CHEBI:15378"/>
        <dbReference type="ChEBI" id="CHEBI:30616"/>
        <dbReference type="ChEBI" id="CHEBI:47013"/>
        <dbReference type="ChEBI" id="CHEBI:78346"/>
        <dbReference type="ChEBI" id="CHEBI:456216"/>
        <dbReference type="EC" id="2.7.1.15"/>
    </reaction>
</comment>
<evidence type="ECO:0000256" key="2">
    <source>
        <dbReference type="ARBA" id="ARBA00012035"/>
    </source>
</evidence>
<dbReference type="PRINTS" id="PR00990">
    <property type="entry name" value="RIBOKINASE"/>
</dbReference>
<dbReference type="Gene3D" id="3.40.1190.20">
    <property type="match status" value="1"/>
</dbReference>
<evidence type="ECO:0000256" key="9">
    <source>
        <dbReference type="ARBA" id="ARBA00022842"/>
    </source>
</evidence>
<dbReference type="PROSITE" id="PS00584">
    <property type="entry name" value="PFKB_KINASES_2"/>
    <property type="match status" value="1"/>
</dbReference>
<comment type="similarity">
    <text evidence="12">Belongs to the carbohydrate kinase PfkB family. Ribokinase subfamily.</text>
</comment>
<evidence type="ECO:0000313" key="15">
    <source>
        <dbReference type="Proteomes" id="UP001501591"/>
    </source>
</evidence>
<feature type="binding site" evidence="12">
    <location>
        <begin position="238"/>
        <end position="243"/>
    </location>
    <ligand>
        <name>ATP</name>
        <dbReference type="ChEBI" id="CHEBI:30616"/>
    </ligand>
</feature>
<accession>A0ABP7MS19</accession>
<keyword evidence="15" id="KW-1185">Reference proteome</keyword>
<evidence type="ECO:0000313" key="14">
    <source>
        <dbReference type="EMBL" id="GAA3929120.1"/>
    </source>
</evidence>
<feature type="binding site" evidence="12">
    <location>
        <position position="264"/>
    </location>
    <ligand>
        <name>K(+)</name>
        <dbReference type="ChEBI" id="CHEBI:29103"/>
    </ligand>
</feature>
<feature type="binding site" evidence="12">
    <location>
        <begin position="269"/>
        <end position="270"/>
    </location>
    <ligand>
        <name>ATP</name>
        <dbReference type="ChEBI" id="CHEBI:30616"/>
    </ligand>
</feature>
<dbReference type="InterPro" id="IPR002139">
    <property type="entry name" value="Ribo/fructo_kinase"/>
</dbReference>
<evidence type="ECO:0000256" key="6">
    <source>
        <dbReference type="ARBA" id="ARBA00022741"/>
    </source>
</evidence>
<keyword evidence="10 12" id="KW-0630">Potassium</keyword>
<keyword evidence="4 12" id="KW-0808">Transferase</keyword>
<keyword evidence="12" id="KW-0963">Cytoplasm</keyword>
<keyword evidence="5 12" id="KW-0479">Metal-binding</keyword>
<feature type="binding site" evidence="12">
    <location>
        <position position="300"/>
    </location>
    <ligand>
        <name>K(+)</name>
        <dbReference type="ChEBI" id="CHEBI:29103"/>
    </ligand>
</feature>
<feature type="domain" description="Carbohydrate kinase PfkB" evidence="13">
    <location>
        <begin position="23"/>
        <end position="312"/>
    </location>
</feature>
<dbReference type="InterPro" id="IPR011611">
    <property type="entry name" value="PfkB_dom"/>
</dbReference>
<evidence type="ECO:0000259" key="13">
    <source>
        <dbReference type="Pfam" id="PF00294"/>
    </source>
</evidence>
<feature type="binding site" evidence="12">
    <location>
        <position position="309"/>
    </location>
    <ligand>
        <name>K(+)</name>
        <dbReference type="ChEBI" id="CHEBI:29103"/>
    </ligand>
</feature>
<protein>
    <recommendedName>
        <fullName evidence="3 12">Ribokinase</fullName>
        <shortName evidence="12">RK</shortName>
        <ecNumber evidence="2 12">2.7.1.15</ecNumber>
    </recommendedName>
</protein>
<organism evidence="14 15">
    <name type="scientific">Microbacterium soli</name>
    <dbReference type="NCBI Taxonomy" id="446075"/>
    <lineage>
        <taxon>Bacteria</taxon>
        <taxon>Bacillati</taxon>
        <taxon>Actinomycetota</taxon>
        <taxon>Actinomycetes</taxon>
        <taxon>Micrococcales</taxon>
        <taxon>Microbacteriaceae</taxon>
        <taxon>Microbacterium</taxon>
    </lineage>
</organism>
<reference evidence="15" key="1">
    <citation type="journal article" date="2019" name="Int. J. Syst. Evol. Microbiol.">
        <title>The Global Catalogue of Microorganisms (GCM) 10K type strain sequencing project: providing services to taxonomists for standard genome sequencing and annotation.</title>
        <authorList>
            <consortium name="The Broad Institute Genomics Platform"/>
            <consortium name="The Broad Institute Genome Sequencing Center for Infectious Disease"/>
            <person name="Wu L."/>
            <person name="Ma J."/>
        </authorList>
    </citation>
    <scope>NUCLEOTIDE SEQUENCE [LARGE SCALE GENOMIC DNA]</scope>
    <source>
        <strain evidence="15">JCM 17024</strain>
    </source>
</reference>
<dbReference type="EMBL" id="BAABCP010000001">
    <property type="protein sequence ID" value="GAA3929120.1"/>
    <property type="molecule type" value="Genomic_DNA"/>
</dbReference>
<evidence type="ECO:0000256" key="4">
    <source>
        <dbReference type="ARBA" id="ARBA00022679"/>
    </source>
</evidence>
<feature type="active site" description="Proton acceptor" evidence="12">
    <location>
        <position position="270"/>
    </location>
</feature>
<dbReference type="InterPro" id="IPR011877">
    <property type="entry name" value="Ribokinase"/>
</dbReference>
<evidence type="ECO:0000256" key="11">
    <source>
        <dbReference type="ARBA" id="ARBA00023277"/>
    </source>
</evidence>
<evidence type="ECO:0000256" key="10">
    <source>
        <dbReference type="ARBA" id="ARBA00022958"/>
    </source>
</evidence>
<feature type="binding site" evidence="12">
    <location>
        <position position="270"/>
    </location>
    <ligand>
        <name>substrate</name>
    </ligand>
</feature>
<dbReference type="EC" id="2.7.1.15" evidence="2 12"/>
<feature type="binding site" evidence="12">
    <location>
        <begin position="30"/>
        <end position="32"/>
    </location>
    <ligand>
        <name>substrate</name>
    </ligand>
</feature>